<organism evidence="1 2">
    <name type="scientific">Camelina sativa</name>
    <name type="common">False flax</name>
    <name type="synonym">Myagrum sativum</name>
    <dbReference type="NCBI Taxonomy" id="90675"/>
    <lineage>
        <taxon>Eukaryota</taxon>
        <taxon>Viridiplantae</taxon>
        <taxon>Streptophyta</taxon>
        <taxon>Embryophyta</taxon>
        <taxon>Tracheophyta</taxon>
        <taxon>Spermatophyta</taxon>
        <taxon>Magnoliopsida</taxon>
        <taxon>eudicotyledons</taxon>
        <taxon>Gunneridae</taxon>
        <taxon>Pentapetalae</taxon>
        <taxon>rosids</taxon>
        <taxon>malvids</taxon>
        <taxon>Brassicales</taxon>
        <taxon>Brassicaceae</taxon>
        <taxon>Camelineae</taxon>
        <taxon>Camelina</taxon>
    </lineage>
</organism>
<dbReference type="GeneID" id="104729635"/>
<gene>
    <name evidence="2" type="primary">LOC104729635</name>
</gene>
<name>A0ABM0UVC7_CAMSA</name>
<accession>A0ABM0UVC7</accession>
<dbReference type="Gene3D" id="3.30.70.330">
    <property type="match status" value="1"/>
</dbReference>
<reference evidence="2" key="2">
    <citation type="submission" date="2025-08" db="UniProtKB">
        <authorList>
            <consortium name="RefSeq"/>
        </authorList>
    </citation>
    <scope>IDENTIFICATION</scope>
    <source>
        <tissue evidence="2">Leaf</tissue>
    </source>
</reference>
<sequence length="142" mass="15769">MESNGPLKAPGTLFGSLKPRVPVDYRRRTGVFLGDPKIRAIFEKPEYGWYVHVEGFNNSLPLDEIKEALNNHFKSCGVIARVFLNTNPETNVVDSHASIAIIGDDVDERVKELDGSELAGRKLIVKPAQRAPNVIMRNVPFA</sequence>
<protein>
    <submittedName>
        <fullName evidence="2">Nucleolin 2-like</fullName>
    </submittedName>
</protein>
<dbReference type="SUPFAM" id="SSF54928">
    <property type="entry name" value="RNA-binding domain, RBD"/>
    <property type="match status" value="1"/>
</dbReference>
<evidence type="ECO:0000313" key="1">
    <source>
        <dbReference type="Proteomes" id="UP000694864"/>
    </source>
</evidence>
<reference evidence="1" key="1">
    <citation type="journal article" date="2014" name="Nat. Commun.">
        <title>The emerging biofuel crop Camelina sativa retains a highly undifferentiated hexaploid genome structure.</title>
        <authorList>
            <person name="Kagale S."/>
            <person name="Koh C."/>
            <person name="Nixon J."/>
            <person name="Bollina V."/>
            <person name="Clarke W.E."/>
            <person name="Tuteja R."/>
            <person name="Spillane C."/>
            <person name="Robinson S.J."/>
            <person name="Links M.G."/>
            <person name="Clarke C."/>
            <person name="Higgins E.E."/>
            <person name="Huebert T."/>
            <person name="Sharpe A.G."/>
            <person name="Parkin I.A."/>
        </authorList>
    </citation>
    <scope>NUCLEOTIDE SEQUENCE [LARGE SCALE GENOMIC DNA]</scope>
    <source>
        <strain evidence="1">cv. DH55</strain>
    </source>
</reference>
<dbReference type="InterPro" id="IPR035979">
    <property type="entry name" value="RBD_domain_sf"/>
</dbReference>
<proteinExistence type="predicted"/>
<dbReference type="Proteomes" id="UP000694864">
    <property type="component" value="Chromosome 12"/>
</dbReference>
<dbReference type="InterPro" id="IPR012677">
    <property type="entry name" value="Nucleotide-bd_a/b_plait_sf"/>
</dbReference>
<keyword evidence="1" id="KW-1185">Reference proteome</keyword>
<dbReference type="RefSeq" id="XP_010446896.1">
    <property type="nucleotide sequence ID" value="XM_010448594.2"/>
</dbReference>
<evidence type="ECO:0000313" key="2">
    <source>
        <dbReference type="RefSeq" id="XP_010446896.1"/>
    </source>
</evidence>